<dbReference type="AlphaFoldDB" id="A0A0R2HAD5"/>
<name>A0A0R2HAD5_9FIRM</name>
<keyword evidence="4" id="KW-0694">RNA-binding</keyword>
<dbReference type="PANTHER" id="PTHR21600">
    <property type="entry name" value="MITOCHONDRIAL RNA PSEUDOURIDINE SYNTHASE"/>
    <property type="match status" value="1"/>
</dbReference>
<dbReference type="PATRIC" id="fig|1410657.5.peg.1071"/>
<dbReference type="CDD" id="cd02869">
    <property type="entry name" value="PseudoU_synth_RluA_like"/>
    <property type="match status" value="1"/>
</dbReference>
<dbReference type="Gene3D" id="3.30.2350.10">
    <property type="entry name" value="Pseudouridine synthase"/>
    <property type="match status" value="1"/>
</dbReference>
<proteinExistence type="inferred from homology"/>
<dbReference type="GO" id="GO:0000455">
    <property type="term" value="P:enzyme-directed rRNA pseudouridine synthesis"/>
    <property type="evidence" value="ECO:0007669"/>
    <property type="project" value="TreeGrafter"/>
</dbReference>
<evidence type="ECO:0000256" key="4">
    <source>
        <dbReference type="PROSITE-ProRule" id="PRU00182"/>
    </source>
</evidence>
<evidence type="ECO:0000313" key="8">
    <source>
        <dbReference type="Proteomes" id="UP000051841"/>
    </source>
</evidence>
<sequence>MKLTFTVEKDASMRLDEYLYHQHISKKLVKDTRNHGTILVNGEPSFLNRIVIEDDEVTVIFPKETSQVIPVDIPFKIVYEDEYLMVVDKPAGLATIPNRMYLTESLGNAIMFYYQQHHIDSAIHFVNRLDKDTSGLMLVAKSRYVHDFYSRDIKKVKRIYHAIVEGHPGDGDIEQPIAHAPDHATRRMVDPSGVYALTHYRTLENYEDSSLIECILETGRTHQIRVHLASIGHPLVGDPLYNEQEGQFYLDSVEITFPHPFTKQMMTFKKSRN</sequence>
<dbReference type="PROSITE" id="PS01129">
    <property type="entry name" value="PSI_RLU"/>
    <property type="match status" value="1"/>
</dbReference>
<dbReference type="InterPro" id="IPR006225">
    <property type="entry name" value="PsdUridine_synth_RluC/D"/>
</dbReference>
<dbReference type="Pfam" id="PF00849">
    <property type="entry name" value="PseudoU_synth_2"/>
    <property type="match status" value="1"/>
</dbReference>
<dbReference type="InterPro" id="IPR006224">
    <property type="entry name" value="PsdUridine_synth_RluA-like_CS"/>
</dbReference>
<feature type="domain" description="Pseudouridine synthase RsuA/RluA-like" evidence="6">
    <location>
        <begin position="83"/>
        <end position="230"/>
    </location>
</feature>
<evidence type="ECO:0000256" key="2">
    <source>
        <dbReference type="ARBA" id="ARBA00010876"/>
    </source>
</evidence>
<dbReference type="Proteomes" id="UP000051841">
    <property type="component" value="Unassembled WGS sequence"/>
</dbReference>
<protein>
    <recommendedName>
        <fullName evidence="5">Pseudouridine synthase</fullName>
        <ecNumber evidence="5">5.4.99.-</ecNumber>
    </recommendedName>
</protein>
<comment type="catalytic activity">
    <reaction evidence="1 5">
        <text>a uridine in RNA = a pseudouridine in RNA</text>
        <dbReference type="Rhea" id="RHEA:48348"/>
        <dbReference type="Rhea" id="RHEA-COMP:12068"/>
        <dbReference type="Rhea" id="RHEA-COMP:12069"/>
        <dbReference type="ChEBI" id="CHEBI:65314"/>
        <dbReference type="ChEBI" id="CHEBI:65315"/>
    </reaction>
</comment>
<gene>
    <name evidence="7" type="ORF">IV49_GL001030</name>
</gene>
<dbReference type="NCBIfam" id="TIGR00005">
    <property type="entry name" value="rluA_subfam"/>
    <property type="match status" value="1"/>
</dbReference>
<evidence type="ECO:0000259" key="6">
    <source>
        <dbReference type="Pfam" id="PF00849"/>
    </source>
</evidence>
<comment type="function">
    <text evidence="5">Responsible for synthesis of pseudouridine from uracil.</text>
</comment>
<dbReference type="CDD" id="cd00165">
    <property type="entry name" value="S4"/>
    <property type="match status" value="1"/>
</dbReference>
<dbReference type="PANTHER" id="PTHR21600:SF35">
    <property type="entry name" value="PSEUDOURIDINE SYNTHASE"/>
    <property type="match status" value="1"/>
</dbReference>
<reference evidence="7 8" key="1">
    <citation type="journal article" date="2015" name="Genome Announc.">
        <title>Expanding the biotechnology potential of lactobacilli through comparative genomics of 213 strains and associated genera.</title>
        <authorList>
            <person name="Sun Z."/>
            <person name="Harris H.M."/>
            <person name="McCann A."/>
            <person name="Guo C."/>
            <person name="Argimon S."/>
            <person name="Zhang W."/>
            <person name="Yang X."/>
            <person name="Jeffery I.B."/>
            <person name="Cooney J.C."/>
            <person name="Kagawa T.F."/>
            <person name="Liu W."/>
            <person name="Song Y."/>
            <person name="Salvetti E."/>
            <person name="Wrobel A."/>
            <person name="Rasinkangas P."/>
            <person name="Parkhill J."/>
            <person name="Rea M.C."/>
            <person name="O'Sullivan O."/>
            <person name="Ritari J."/>
            <person name="Douillard F.P."/>
            <person name="Paul Ross R."/>
            <person name="Yang R."/>
            <person name="Briner A.E."/>
            <person name="Felis G.E."/>
            <person name="de Vos W.M."/>
            <person name="Barrangou R."/>
            <person name="Klaenhammer T.R."/>
            <person name="Caufield P.W."/>
            <person name="Cui Y."/>
            <person name="Zhang H."/>
            <person name="O'Toole P.W."/>
        </authorList>
    </citation>
    <scope>NUCLEOTIDE SEQUENCE [LARGE SCALE GENOMIC DNA]</scope>
    <source>
        <strain evidence="7 8">DSM 20405</strain>
    </source>
</reference>
<dbReference type="SUPFAM" id="SSF55174">
    <property type="entry name" value="Alpha-L RNA-binding motif"/>
    <property type="match status" value="1"/>
</dbReference>
<keyword evidence="5" id="KW-0413">Isomerase</keyword>
<dbReference type="InterPro" id="IPR020103">
    <property type="entry name" value="PsdUridine_synth_cat_dom_sf"/>
</dbReference>
<feature type="active site" evidence="3">
    <location>
        <position position="130"/>
    </location>
</feature>
<dbReference type="GO" id="GO:0003723">
    <property type="term" value="F:RNA binding"/>
    <property type="evidence" value="ECO:0007669"/>
    <property type="project" value="UniProtKB-KW"/>
</dbReference>
<dbReference type="EMBL" id="JQBL01000027">
    <property type="protein sequence ID" value="KRN49198.1"/>
    <property type="molecule type" value="Genomic_DNA"/>
</dbReference>
<comment type="similarity">
    <text evidence="2 5">Belongs to the pseudouridine synthase RluA family.</text>
</comment>
<dbReference type="InterPro" id="IPR050188">
    <property type="entry name" value="RluA_PseudoU_synthase"/>
</dbReference>
<evidence type="ECO:0000256" key="5">
    <source>
        <dbReference type="RuleBase" id="RU362028"/>
    </source>
</evidence>
<dbReference type="EC" id="5.4.99.-" evidence="5"/>
<organism evidence="7 8">
    <name type="scientific">Kandleria vitulina DSM 20405</name>
    <dbReference type="NCBI Taxonomy" id="1410657"/>
    <lineage>
        <taxon>Bacteria</taxon>
        <taxon>Bacillati</taxon>
        <taxon>Bacillota</taxon>
        <taxon>Erysipelotrichia</taxon>
        <taxon>Erysipelotrichales</taxon>
        <taxon>Coprobacillaceae</taxon>
        <taxon>Kandleria</taxon>
    </lineage>
</organism>
<dbReference type="InterPro" id="IPR006145">
    <property type="entry name" value="PsdUridine_synth_RsuA/RluA"/>
</dbReference>
<dbReference type="GO" id="GO:0009982">
    <property type="term" value="F:pseudouridine synthase activity"/>
    <property type="evidence" value="ECO:0007669"/>
    <property type="project" value="InterPro"/>
</dbReference>
<evidence type="ECO:0000313" key="7">
    <source>
        <dbReference type="EMBL" id="KRN49198.1"/>
    </source>
</evidence>
<dbReference type="GO" id="GO:0140098">
    <property type="term" value="F:catalytic activity, acting on RNA"/>
    <property type="evidence" value="ECO:0007669"/>
    <property type="project" value="UniProtKB-ARBA"/>
</dbReference>
<accession>A0A0R2HAD5</accession>
<dbReference type="RefSeq" id="WP_031589647.1">
    <property type="nucleotide sequence ID" value="NZ_JNKN01000031.1"/>
</dbReference>
<evidence type="ECO:0000256" key="3">
    <source>
        <dbReference type="PIRSR" id="PIRSR606225-1"/>
    </source>
</evidence>
<dbReference type="PROSITE" id="PS50889">
    <property type="entry name" value="S4"/>
    <property type="match status" value="1"/>
</dbReference>
<dbReference type="SUPFAM" id="SSF55120">
    <property type="entry name" value="Pseudouridine synthase"/>
    <property type="match status" value="1"/>
</dbReference>
<evidence type="ECO:0000256" key="1">
    <source>
        <dbReference type="ARBA" id="ARBA00000073"/>
    </source>
</evidence>
<keyword evidence="8" id="KW-1185">Reference proteome</keyword>
<comment type="caution">
    <text evidence="7">The sequence shown here is derived from an EMBL/GenBank/DDBJ whole genome shotgun (WGS) entry which is preliminary data.</text>
</comment>